<reference evidence="1 2" key="1">
    <citation type="submission" date="2020-01" db="EMBL/GenBank/DDBJ databases">
        <title>Identification and distribution of gene clusters putatively required for synthesis of sphingolipid metabolism inhibitors in phylogenetically diverse species of the filamentous fungus Fusarium.</title>
        <authorList>
            <person name="Kim H.-S."/>
            <person name="Busman M."/>
            <person name="Brown D.W."/>
            <person name="Divon H."/>
            <person name="Uhlig S."/>
            <person name="Proctor R.H."/>
        </authorList>
    </citation>
    <scope>NUCLEOTIDE SEQUENCE [LARGE SCALE GENOMIC DNA]</scope>
    <source>
        <strain evidence="1 2">NRRL 20459</strain>
    </source>
</reference>
<gene>
    <name evidence="1" type="ORF">FALBO_13218</name>
</gene>
<dbReference type="EMBL" id="JAADYS010002040">
    <property type="protein sequence ID" value="KAF4460016.1"/>
    <property type="molecule type" value="Genomic_DNA"/>
</dbReference>
<keyword evidence="2" id="KW-1185">Reference proteome</keyword>
<dbReference type="Gene3D" id="3.30.559.30">
    <property type="entry name" value="Nonribosomal peptide synthetase, condensation domain"/>
    <property type="match status" value="1"/>
</dbReference>
<dbReference type="PANTHER" id="PTHR42034:SF1">
    <property type="entry name" value="CONDENSATION DOMAIN-CONTAINING PROTEIN"/>
    <property type="match status" value="1"/>
</dbReference>
<dbReference type="AlphaFoldDB" id="A0A8H4L113"/>
<evidence type="ECO:0000313" key="2">
    <source>
        <dbReference type="Proteomes" id="UP000554235"/>
    </source>
</evidence>
<dbReference type="Proteomes" id="UP000554235">
    <property type="component" value="Unassembled WGS sequence"/>
</dbReference>
<accession>A0A8H4L113</accession>
<evidence type="ECO:0000313" key="1">
    <source>
        <dbReference type="EMBL" id="KAF4460016.1"/>
    </source>
</evidence>
<dbReference type="PANTHER" id="PTHR42034">
    <property type="entry name" value="CHROMOSOME 7, WHOLE GENOME SHOTGUN SEQUENCE-RELATED"/>
    <property type="match status" value="1"/>
</dbReference>
<dbReference type="Gene3D" id="3.30.559.10">
    <property type="entry name" value="Chloramphenicol acetyltransferase-like domain"/>
    <property type="match status" value="1"/>
</dbReference>
<dbReference type="InterPro" id="IPR023213">
    <property type="entry name" value="CAT-like_dom_sf"/>
</dbReference>
<name>A0A8H4L113_9HYPO</name>
<comment type="caution">
    <text evidence="1">The sequence shown here is derived from an EMBL/GenBank/DDBJ whole genome shotgun (WGS) entry which is preliminary data.</text>
</comment>
<sequence>MILEEDNINWTETAPGYWERGLDEGEKNYTTLATLFEGSGRVFFAITAHLSVQIRVLENEDKDMQSDKVDRALRNAWLASRYDYPAIASQVIYSPERPFFRKIYRTPKSDQDIEAWLKRTFVSVSSGQTGVEFVNADPPVPKLPTVFVLSPPSPDGVIHRDLVLRSPHELIDGIGTMHLWNNLVRHAAQVYEDDDSWQSPALDGTESRLLSPAYRVAANIPPSLTEAQQEKIDAIAAELTASNEGLNMMSVPFTRGSLVPGKHQRIALNLSRDTTARLLKACSDAQVTVTHAFHAAIAMAVRHLQPAKKEPTKGRYASWVLRNERSHCHEPYNSAKHAAAVYHSISGRAVHIDLDLPVIGSSRQLGYEYEEGEFFRTARQFKAFYESLRDDPDHYILVCAICTLFTPPVPDAELAPDSSRPVPGPRDLPSVSLSSIGNIDSNIEQKHGKFEVYEPWVTGEELGNGYGLFLGTFRGELCLGGVYNDAWHGPEEMRNFLEHCRTLVLKGFGLLED</sequence>
<dbReference type="SUPFAM" id="SSF52777">
    <property type="entry name" value="CoA-dependent acyltransferases"/>
    <property type="match status" value="1"/>
</dbReference>
<proteinExistence type="predicted"/>
<dbReference type="OrthoDB" id="2548233at2759"/>
<protein>
    <submittedName>
        <fullName evidence="1">Cytochrome p450</fullName>
    </submittedName>
</protein>
<organism evidence="1 2">
    <name type="scientific">Fusarium albosuccineum</name>
    <dbReference type="NCBI Taxonomy" id="1237068"/>
    <lineage>
        <taxon>Eukaryota</taxon>
        <taxon>Fungi</taxon>
        <taxon>Dikarya</taxon>
        <taxon>Ascomycota</taxon>
        <taxon>Pezizomycotina</taxon>
        <taxon>Sordariomycetes</taxon>
        <taxon>Hypocreomycetidae</taxon>
        <taxon>Hypocreales</taxon>
        <taxon>Nectriaceae</taxon>
        <taxon>Fusarium</taxon>
        <taxon>Fusarium decemcellulare species complex</taxon>
    </lineage>
</organism>